<dbReference type="SUPFAM" id="SSF56209">
    <property type="entry name" value="Nitrile hydratase alpha chain"/>
    <property type="match status" value="1"/>
</dbReference>
<name>A0A6B3RGV7_9RHOB</name>
<dbReference type="RefSeq" id="WP_164609274.1">
    <property type="nucleotide sequence ID" value="NZ_JAAIKE010000001.1"/>
</dbReference>
<dbReference type="GO" id="GO:0046914">
    <property type="term" value="F:transition metal ion binding"/>
    <property type="evidence" value="ECO:0007669"/>
    <property type="project" value="InterPro"/>
</dbReference>
<dbReference type="InterPro" id="IPR036648">
    <property type="entry name" value="CN_Hdrase_a/SCN_Hdrase_g_sf"/>
</dbReference>
<accession>A0A6B3RGV7</accession>
<dbReference type="Gene3D" id="3.90.330.10">
    <property type="entry name" value="Nitrile hydratase alpha /Thiocyanate hydrolase gamma"/>
    <property type="match status" value="1"/>
</dbReference>
<evidence type="ECO:0000313" key="2">
    <source>
        <dbReference type="Proteomes" id="UP000481421"/>
    </source>
</evidence>
<keyword evidence="2" id="KW-1185">Reference proteome</keyword>
<dbReference type="EMBL" id="JAAIKE010000001">
    <property type="protein sequence ID" value="NEX45267.1"/>
    <property type="molecule type" value="Genomic_DNA"/>
</dbReference>
<reference evidence="1 2" key="1">
    <citation type="submission" date="2020-02" db="EMBL/GenBank/DDBJ databases">
        <title>Rhodobacter algicola sp. nov., isolated from microalga culture.</title>
        <authorList>
            <person name="Park C.-Y."/>
        </authorList>
    </citation>
    <scope>NUCLEOTIDE SEQUENCE [LARGE SCALE GENOMIC DNA]</scope>
    <source>
        <strain evidence="1 2">ETT8</strain>
    </source>
</reference>
<comment type="caution">
    <text evidence="1">The sequence shown here is derived from an EMBL/GenBank/DDBJ whole genome shotgun (WGS) entry which is preliminary data.</text>
</comment>
<evidence type="ECO:0000313" key="1">
    <source>
        <dbReference type="EMBL" id="NEX45267.1"/>
    </source>
</evidence>
<dbReference type="Proteomes" id="UP000481421">
    <property type="component" value="Unassembled WGS sequence"/>
</dbReference>
<organism evidence="1 2">
    <name type="scientific">Pseudotabrizicola algicola</name>
    <dbReference type="NCBI Taxonomy" id="2709381"/>
    <lineage>
        <taxon>Bacteria</taxon>
        <taxon>Pseudomonadati</taxon>
        <taxon>Pseudomonadota</taxon>
        <taxon>Alphaproteobacteria</taxon>
        <taxon>Rhodobacterales</taxon>
        <taxon>Paracoccaceae</taxon>
        <taxon>Pseudotabrizicola</taxon>
    </lineage>
</organism>
<dbReference type="GO" id="GO:0003824">
    <property type="term" value="F:catalytic activity"/>
    <property type="evidence" value="ECO:0007669"/>
    <property type="project" value="InterPro"/>
</dbReference>
<protein>
    <submittedName>
        <fullName evidence="1">Uncharacterized protein</fullName>
    </submittedName>
</protein>
<proteinExistence type="predicted"/>
<dbReference type="AlphaFoldDB" id="A0A6B3RGV7"/>
<gene>
    <name evidence="1" type="ORF">G3572_03550</name>
</gene>
<sequence>MSNGRQNALVPVRDLAPARRASSKVFDARAAYAESGPGADPYTLVNAETSLDDRAQVERFLPDILGRALARSWIDSSFRAAFLSDPVRTLAVHRIHLPATIRIDVVTEGQTRPMVVVYEESAKGAPRRRLLYLQLVMVAGK</sequence>